<evidence type="ECO:0000256" key="1">
    <source>
        <dbReference type="ARBA" id="ARBA00009550"/>
    </source>
</evidence>
<feature type="coiled-coil region" evidence="2">
    <location>
        <begin position="312"/>
        <end position="371"/>
    </location>
</feature>
<evidence type="ECO:0000256" key="3">
    <source>
        <dbReference type="SAM" id="MobiDB-lite"/>
    </source>
</evidence>
<gene>
    <name evidence="4" type="ORF">GOP47_0008073</name>
</gene>
<dbReference type="InterPro" id="IPR026183">
    <property type="entry name" value="Taxilin_fam"/>
</dbReference>
<dbReference type="Pfam" id="PF09728">
    <property type="entry name" value="Taxilin"/>
    <property type="match status" value="1"/>
</dbReference>
<feature type="coiled-coil region" evidence="2">
    <location>
        <begin position="414"/>
        <end position="441"/>
    </location>
</feature>
<sequence>MACIRDEQAGLVSIDDESLQEIARKLPEGDALPDGFSECPTELGSQTKSQEGEVPLEVNAVQCEGSLQGDCADPYGILISCERSSVSSGSSNASIDLNDGSPSATSISPRKKRERLRSFPVQLSSAENLEDDFANGIHVEVEEHVPQKGNLSMAGDGNQCAKSVVDATSVEETRDAPTLEIQIQKDIRDAEQDASPEIDQLIHGTALSDNGIQTVEGLHSSLLQDEIADLRKQNEQLTNEKLLINAQLAKSSLVREKLESLCRELQRHNKQLTDECKRIASEEQQKRLDLSSRFHDAIKDVTAKLEEQGDERLRQIKQNELLQEKLRQLTRQFEFQEQQYSQQLKTKALEYQILEVKLKQQEEINRQGEAKLSSLTEHISQLLQTEEVQKGRLAMYGEKFEQFQDMLTKSNEVFASFKSQMEKMSKTIKVLEKENLAYQKKCEKTDVSLIELIDEGLMRGSTSSSTASSNL</sequence>
<keyword evidence="2" id="KW-0175">Coiled coil</keyword>
<dbReference type="AlphaFoldDB" id="A0A9D4UYM8"/>
<organism evidence="4 5">
    <name type="scientific">Adiantum capillus-veneris</name>
    <name type="common">Maidenhair fern</name>
    <dbReference type="NCBI Taxonomy" id="13818"/>
    <lineage>
        <taxon>Eukaryota</taxon>
        <taxon>Viridiplantae</taxon>
        <taxon>Streptophyta</taxon>
        <taxon>Embryophyta</taxon>
        <taxon>Tracheophyta</taxon>
        <taxon>Polypodiopsida</taxon>
        <taxon>Polypodiidae</taxon>
        <taxon>Polypodiales</taxon>
        <taxon>Pteridineae</taxon>
        <taxon>Pteridaceae</taxon>
        <taxon>Vittarioideae</taxon>
        <taxon>Adiantum</taxon>
    </lineage>
</organism>
<evidence type="ECO:0000313" key="4">
    <source>
        <dbReference type="EMBL" id="KAI5076008.1"/>
    </source>
</evidence>
<reference evidence="4" key="1">
    <citation type="submission" date="2021-01" db="EMBL/GenBank/DDBJ databases">
        <title>Adiantum capillus-veneris genome.</title>
        <authorList>
            <person name="Fang Y."/>
            <person name="Liao Q."/>
        </authorList>
    </citation>
    <scope>NUCLEOTIDE SEQUENCE</scope>
    <source>
        <strain evidence="4">H3</strain>
        <tissue evidence="4">Leaf</tissue>
    </source>
</reference>
<dbReference type="GO" id="GO:0019905">
    <property type="term" value="F:syntaxin binding"/>
    <property type="evidence" value="ECO:0007669"/>
    <property type="project" value="InterPro"/>
</dbReference>
<proteinExistence type="inferred from homology"/>
<dbReference type="OrthoDB" id="425555at2759"/>
<evidence type="ECO:0000313" key="5">
    <source>
        <dbReference type="Proteomes" id="UP000886520"/>
    </source>
</evidence>
<feature type="region of interest" description="Disordered" evidence="3">
    <location>
        <begin position="89"/>
        <end position="115"/>
    </location>
</feature>
<dbReference type="EMBL" id="JABFUD020000008">
    <property type="protein sequence ID" value="KAI5076008.1"/>
    <property type="molecule type" value="Genomic_DNA"/>
</dbReference>
<dbReference type="PANTHER" id="PTHR16127">
    <property type="entry name" value="TAXILIN"/>
    <property type="match status" value="1"/>
</dbReference>
<dbReference type="PANTHER" id="PTHR16127:SF13">
    <property type="entry name" value="GH01188P"/>
    <property type="match status" value="1"/>
</dbReference>
<feature type="coiled-coil region" evidence="2">
    <location>
        <begin position="220"/>
        <end position="285"/>
    </location>
</feature>
<protein>
    <submittedName>
        <fullName evidence="4">Uncharacterized protein</fullName>
    </submittedName>
</protein>
<keyword evidence="5" id="KW-1185">Reference proteome</keyword>
<evidence type="ECO:0000256" key="2">
    <source>
        <dbReference type="SAM" id="Coils"/>
    </source>
</evidence>
<accession>A0A9D4UYM8</accession>
<comment type="similarity">
    <text evidence="1">Belongs to the taxilin family.</text>
</comment>
<feature type="region of interest" description="Disordered" evidence="3">
    <location>
        <begin position="26"/>
        <end position="53"/>
    </location>
</feature>
<dbReference type="Proteomes" id="UP000886520">
    <property type="component" value="Chromosome 8"/>
</dbReference>
<comment type="caution">
    <text evidence="4">The sequence shown here is derived from an EMBL/GenBank/DDBJ whole genome shotgun (WGS) entry which is preliminary data.</text>
</comment>
<name>A0A9D4UYM8_ADICA</name>